<accession>A0A0A8YF87</accession>
<name>A0A0A8YF87_ARUDO</name>
<evidence type="ECO:0000313" key="1">
    <source>
        <dbReference type="EMBL" id="JAD21857.1"/>
    </source>
</evidence>
<organism evidence="1">
    <name type="scientific">Arundo donax</name>
    <name type="common">Giant reed</name>
    <name type="synonym">Donax arundinaceus</name>
    <dbReference type="NCBI Taxonomy" id="35708"/>
    <lineage>
        <taxon>Eukaryota</taxon>
        <taxon>Viridiplantae</taxon>
        <taxon>Streptophyta</taxon>
        <taxon>Embryophyta</taxon>
        <taxon>Tracheophyta</taxon>
        <taxon>Spermatophyta</taxon>
        <taxon>Magnoliopsida</taxon>
        <taxon>Liliopsida</taxon>
        <taxon>Poales</taxon>
        <taxon>Poaceae</taxon>
        <taxon>PACMAD clade</taxon>
        <taxon>Arundinoideae</taxon>
        <taxon>Arundineae</taxon>
        <taxon>Arundo</taxon>
    </lineage>
</organism>
<reference evidence="1" key="2">
    <citation type="journal article" date="2015" name="Data Brief">
        <title>Shoot transcriptome of the giant reed, Arundo donax.</title>
        <authorList>
            <person name="Barrero R.A."/>
            <person name="Guerrero F.D."/>
            <person name="Moolhuijzen P."/>
            <person name="Goolsby J.A."/>
            <person name="Tidwell J."/>
            <person name="Bellgard S.E."/>
            <person name="Bellgard M.I."/>
        </authorList>
    </citation>
    <scope>NUCLEOTIDE SEQUENCE</scope>
    <source>
        <tissue evidence="1">Shoot tissue taken approximately 20 cm above the soil surface</tissue>
    </source>
</reference>
<protein>
    <submittedName>
        <fullName evidence="1">Uncharacterized protein</fullName>
    </submittedName>
</protein>
<dbReference type="AlphaFoldDB" id="A0A0A8YF87"/>
<dbReference type="EMBL" id="GBRH01276038">
    <property type="protein sequence ID" value="JAD21857.1"/>
    <property type="molecule type" value="Transcribed_RNA"/>
</dbReference>
<sequence>MDLAGARYTVHLFSQCFHFSLFVWCT</sequence>
<proteinExistence type="predicted"/>
<reference evidence="1" key="1">
    <citation type="submission" date="2014-09" db="EMBL/GenBank/DDBJ databases">
        <authorList>
            <person name="Magalhaes I.L.F."/>
            <person name="Oliveira U."/>
            <person name="Santos F.R."/>
            <person name="Vidigal T.H.D.A."/>
            <person name="Brescovit A.D."/>
            <person name="Santos A.J."/>
        </authorList>
    </citation>
    <scope>NUCLEOTIDE SEQUENCE</scope>
    <source>
        <tissue evidence="1">Shoot tissue taken approximately 20 cm above the soil surface</tissue>
    </source>
</reference>